<evidence type="ECO:0000256" key="1">
    <source>
        <dbReference type="SAM" id="MobiDB-lite"/>
    </source>
</evidence>
<dbReference type="EMBL" id="JANPWB010000009">
    <property type="protein sequence ID" value="KAJ1149656.1"/>
    <property type="molecule type" value="Genomic_DNA"/>
</dbReference>
<gene>
    <name evidence="2" type="ORF">NDU88_002461</name>
</gene>
<protein>
    <recommendedName>
        <fullName evidence="4">Nuclease HARBI1</fullName>
    </recommendedName>
</protein>
<dbReference type="AlphaFoldDB" id="A0AAV7RB32"/>
<evidence type="ECO:0000313" key="2">
    <source>
        <dbReference type="EMBL" id="KAJ1149656.1"/>
    </source>
</evidence>
<keyword evidence="3" id="KW-1185">Reference proteome</keyword>
<feature type="region of interest" description="Disordered" evidence="1">
    <location>
        <begin position="90"/>
        <end position="117"/>
    </location>
</feature>
<accession>A0AAV7RB32</accession>
<evidence type="ECO:0008006" key="4">
    <source>
        <dbReference type="Google" id="ProtNLM"/>
    </source>
</evidence>
<dbReference type="Proteomes" id="UP001066276">
    <property type="component" value="Chromosome 5"/>
</dbReference>
<feature type="compositionally biased region" description="Acidic residues" evidence="1">
    <location>
        <begin position="102"/>
        <end position="113"/>
    </location>
</feature>
<comment type="caution">
    <text evidence="2">The sequence shown here is derived from an EMBL/GenBank/DDBJ whole genome shotgun (WGS) entry which is preliminary data.</text>
</comment>
<organism evidence="2 3">
    <name type="scientific">Pleurodeles waltl</name>
    <name type="common">Iberian ribbed newt</name>
    <dbReference type="NCBI Taxonomy" id="8319"/>
    <lineage>
        <taxon>Eukaryota</taxon>
        <taxon>Metazoa</taxon>
        <taxon>Chordata</taxon>
        <taxon>Craniata</taxon>
        <taxon>Vertebrata</taxon>
        <taxon>Euteleostomi</taxon>
        <taxon>Amphibia</taxon>
        <taxon>Batrachia</taxon>
        <taxon>Caudata</taxon>
        <taxon>Salamandroidea</taxon>
        <taxon>Salamandridae</taxon>
        <taxon>Pleurodelinae</taxon>
        <taxon>Pleurodeles</taxon>
    </lineage>
</organism>
<name>A0AAV7RB32_PLEWA</name>
<sequence length="126" mass="13687">MDVGVVTASEGCVLIGVLVIMDEDIVHAGVSGDATGREVEEEEEGDTMEAVDVGGYLCDSPKKVCQIIVACCMLHNLALRRNVPFLQEEEGGDSRVAAVDPVDNEDEEAEVEDEDKRSAIIRQYFQ</sequence>
<reference evidence="2" key="1">
    <citation type="journal article" date="2022" name="bioRxiv">
        <title>Sequencing and chromosome-scale assembly of the giantPleurodeles waltlgenome.</title>
        <authorList>
            <person name="Brown T."/>
            <person name="Elewa A."/>
            <person name="Iarovenko S."/>
            <person name="Subramanian E."/>
            <person name="Araus A.J."/>
            <person name="Petzold A."/>
            <person name="Susuki M."/>
            <person name="Suzuki K.-i.T."/>
            <person name="Hayashi T."/>
            <person name="Toyoda A."/>
            <person name="Oliveira C."/>
            <person name="Osipova E."/>
            <person name="Leigh N.D."/>
            <person name="Simon A."/>
            <person name="Yun M.H."/>
        </authorList>
    </citation>
    <scope>NUCLEOTIDE SEQUENCE</scope>
    <source>
        <strain evidence="2">20211129_DDA</strain>
        <tissue evidence="2">Liver</tissue>
    </source>
</reference>
<proteinExistence type="predicted"/>
<evidence type="ECO:0000313" key="3">
    <source>
        <dbReference type="Proteomes" id="UP001066276"/>
    </source>
</evidence>